<protein>
    <submittedName>
        <fullName evidence="2">Uncharacterized protein</fullName>
    </submittedName>
</protein>
<evidence type="ECO:0000256" key="1">
    <source>
        <dbReference type="SAM" id="Phobius"/>
    </source>
</evidence>
<feature type="transmembrane region" description="Helical" evidence="1">
    <location>
        <begin position="112"/>
        <end position="131"/>
    </location>
</feature>
<feature type="transmembrane region" description="Helical" evidence="1">
    <location>
        <begin position="245"/>
        <end position="263"/>
    </location>
</feature>
<keyword evidence="3" id="KW-1185">Reference proteome</keyword>
<dbReference type="STRING" id="83767.SAMN05660652_03031"/>
<dbReference type="RefSeq" id="WP_091938759.1">
    <property type="nucleotide sequence ID" value="NZ_FNCY01000014.1"/>
</dbReference>
<dbReference type="EMBL" id="FNCY01000014">
    <property type="protein sequence ID" value="SDI19868.1"/>
    <property type="molecule type" value="Genomic_DNA"/>
</dbReference>
<gene>
    <name evidence="2" type="ORF">SAMN05660652_03031</name>
</gene>
<keyword evidence="1" id="KW-0812">Transmembrane</keyword>
<sequence>MRCPYCISDIHDDALVCPICRRDLYLFKPLLSRIDALEKQLTAHEERLSQLDALQTAPSLDTALVAPSSTVEPQGFDATPSSQNWLLNWITPLVLLIAAHGLIVILYDLNTVYLRVVSLVIPLPFGALLFARRRYPALLAVVSSCLLASAAVLAMSSLTAWVDRVPVLPQDLREWREFITYAASIALSYLTGMILGQMLRRRRQEETLRSLGVALALARVLSQGADKTERVEAVARKFHNLGSSLTAAATTAAAIFTGLQGLLGK</sequence>
<reference evidence="2 3" key="1">
    <citation type="submission" date="2016-10" db="EMBL/GenBank/DDBJ databases">
        <authorList>
            <person name="de Groot N.N."/>
        </authorList>
    </citation>
    <scope>NUCLEOTIDE SEQUENCE [LARGE SCALE GENOMIC DNA]</scope>
    <source>
        <strain evidence="2 3">DSM 5885</strain>
    </source>
</reference>
<name>A0A1G8ILF9_9RHOO</name>
<evidence type="ECO:0000313" key="2">
    <source>
        <dbReference type="EMBL" id="SDI19868.1"/>
    </source>
</evidence>
<proteinExistence type="predicted"/>
<keyword evidence="1" id="KW-1133">Transmembrane helix</keyword>
<feature type="transmembrane region" description="Helical" evidence="1">
    <location>
        <begin position="138"/>
        <end position="158"/>
    </location>
</feature>
<feature type="transmembrane region" description="Helical" evidence="1">
    <location>
        <begin position="86"/>
        <end position="106"/>
    </location>
</feature>
<accession>A0A1G8ILF9</accession>
<evidence type="ECO:0000313" key="3">
    <source>
        <dbReference type="Proteomes" id="UP000198607"/>
    </source>
</evidence>
<organism evidence="2 3">
    <name type="scientific">Propionivibrio dicarboxylicus</name>
    <dbReference type="NCBI Taxonomy" id="83767"/>
    <lineage>
        <taxon>Bacteria</taxon>
        <taxon>Pseudomonadati</taxon>
        <taxon>Pseudomonadota</taxon>
        <taxon>Betaproteobacteria</taxon>
        <taxon>Rhodocyclales</taxon>
        <taxon>Rhodocyclaceae</taxon>
        <taxon>Propionivibrio</taxon>
    </lineage>
</organism>
<feature type="transmembrane region" description="Helical" evidence="1">
    <location>
        <begin position="178"/>
        <end position="196"/>
    </location>
</feature>
<dbReference type="AlphaFoldDB" id="A0A1G8ILF9"/>
<dbReference type="Proteomes" id="UP000198607">
    <property type="component" value="Unassembled WGS sequence"/>
</dbReference>
<keyword evidence="1" id="KW-0472">Membrane</keyword>
<dbReference type="OrthoDB" id="8891096at2"/>